<dbReference type="GO" id="GO:0005634">
    <property type="term" value="C:nucleus"/>
    <property type="evidence" value="ECO:0007669"/>
    <property type="project" value="UniProtKB-SubCell"/>
</dbReference>
<feature type="region of interest" description="Disordered" evidence="7">
    <location>
        <begin position="1"/>
        <end position="23"/>
    </location>
</feature>
<evidence type="ECO:0000256" key="2">
    <source>
        <dbReference type="ARBA" id="ARBA00023015"/>
    </source>
</evidence>
<evidence type="ECO:0000256" key="6">
    <source>
        <dbReference type="ARBA" id="ARBA00024343"/>
    </source>
</evidence>
<reference evidence="9 10" key="1">
    <citation type="journal article" date="2014" name="PLoS ONE">
        <title>Global Analysis of Gene Expression Profiles in Physic Nut (Jatropha curcas L.) Seedlings Exposed to Salt Stress.</title>
        <authorList>
            <person name="Zhang L."/>
            <person name="Zhang C."/>
            <person name="Wu P."/>
            <person name="Chen Y."/>
            <person name="Li M."/>
            <person name="Jiang H."/>
            <person name="Wu G."/>
        </authorList>
    </citation>
    <scope>NUCLEOTIDE SEQUENCE [LARGE SCALE GENOMIC DNA]</scope>
    <source>
        <strain evidence="10">cv. GZQX0401</strain>
        <tissue evidence="9">Young leaves</tissue>
    </source>
</reference>
<organism evidence="9 10">
    <name type="scientific">Jatropha curcas</name>
    <name type="common">Barbados nut</name>
    <dbReference type="NCBI Taxonomy" id="180498"/>
    <lineage>
        <taxon>Eukaryota</taxon>
        <taxon>Viridiplantae</taxon>
        <taxon>Streptophyta</taxon>
        <taxon>Embryophyta</taxon>
        <taxon>Tracheophyta</taxon>
        <taxon>Spermatophyta</taxon>
        <taxon>Magnoliopsida</taxon>
        <taxon>eudicotyledons</taxon>
        <taxon>Gunneridae</taxon>
        <taxon>Pentapetalae</taxon>
        <taxon>rosids</taxon>
        <taxon>fabids</taxon>
        <taxon>Malpighiales</taxon>
        <taxon>Euphorbiaceae</taxon>
        <taxon>Crotonoideae</taxon>
        <taxon>Jatropheae</taxon>
        <taxon>Jatropha</taxon>
    </lineage>
</organism>
<feature type="compositionally biased region" description="Polar residues" evidence="7">
    <location>
        <begin position="153"/>
        <end position="170"/>
    </location>
</feature>
<dbReference type="Pfam" id="PF00847">
    <property type="entry name" value="AP2"/>
    <property type="match status" value="1"/>
</dbReference>
<evidence type="ECO:0000313" key="10">
    <source>
        <dbReference type="Proteomes" id="UP000027138"/>
    </source>
</evidence>
<dbReference type="InterPro" id="IPR001471">
    <property type="entry name" value="AP2/ERF_dom"/>
</dbReference>
<feature type="compositionally biased region" description="Low complexity" evidence="7">
    <location>
        <begin position="136"/>
        <end position="152"/>
    </location>
</feature>
<dbReference type="PRINTS" id="PR00367">
    <property type="entry name" value="ETHRSPELEMNT"/>
</dbReference>
<accession>A0A067L8G7</accession>
<feature type="region of interest" description="Disordered" evidence="7">
    <location>
        <begin position="136"/>
        <end position="170"/>
    </location>
</feature>
<evidence type="ECO:0000313" key="9">
    <source>
        <dbReference type="EMBL" id="KDP44697.1"/>
    </source>
</evidence>
<keyword evidence="2" id="KW-0805">Transcription regulation</keyword>
<evidence type="ECO:0000256" key="3">
    <source>
        <dbReference type="ARBA" id="ARBA00023125"/>
    </source>
</evidence>
<evidence type="ECO:0000259" key="8">
    <source>
        <dbReference type="PROSITE" id="PS51032"/>
    </source>
</evidence>
<keyword evidence="4" id="KW-0804">Transcription</keyword>
<dbReference type="GO" id="GO:0006950">
    <property type="term" value="P:response to stress"/>
    <property type="evidence" value="ECO:0007669"/>
    <property type="project" value="TreeGrafter"/>
</dbReference>
<protein>
    <recommendedName>
        <fullName evidence="8">AP2/ERF domain-containing protein</fullName>
    </recommendedName>
</protein>
<dbReference type="GO" id="GO:0000976">
    <property type="term" value="F:transcription cis-regulatory region binding"/>
    <property type="evidence" value="ECO:0007669"/>
    <property type="project" value="TreeGrafter"/>
</dbReference>
<dbReference type="SMR" id="A0A067L8G7"/>
<feature type="compositionally biased region" description="Basic residues" evidence="7">
    <location>
        <begin position="52"/>
        <end position="64"/>
    </location>
</feature>
<feature type="domain" description="AP2/ERF" evidence="8">
    <location>
        <begin position="76"/>
        <end position="133"/>
    </location>
</feature>
<dbReference type="PROSITE" id="PS51032">
    <property type="entry name" value="AP2_ERF"/>
    <property type="match status" value="1"/>
</dbReference>
<proteinExistence type="inferred from homology"/>
<dbReference type="KEGG" id="jcu:105645636"/>
<sequence>MGQGYNVSSMPMEHTRKRRRRDSTCSVAETIQKWKEYNEFLDSCPNGDKPVRKIPAKGSRKGCMRGKGGPDNSRCNYRGVRQRTWGKWVAEIREPNRGPRLWLGTFPTAYDAALAYDEAAKAMYGNLARLNFPELSNSTSSSKDYMSSTTPSGYSSVATPAGSDSTTTSNHSEVCAFDDTKEHVVKIENGEGESKIKPEYPAVTDLVSPRCTPKQEVKNEEDDAKIPETKVPMKDDHKIPEIEVAVKDDLQHESKDDGTLNIEDYGWPNGLEGADFWKNFTVDEMFSVDELLGAIDKNPLDLDGQMLSTDNSDLQNDVVTPPLDLSFQLHSPYSKFNGNGNGDYGFDFLEPGRQEDNNIPLDDQGFFSLGGFET</sequence>
<dbReference type="PANTHER" id="PTHR31241:SF81">
    <property type="entry name" value="AP2_ERF DOMAIN-CONTAINING PROTEIN"/>
    <property type="match status" value="1"/>
</dbReference>
<dbReference type="FunFam" id="3.30.730.10:FF:000001">
    <property type="entry name" value="Ethylene-responsive transcription factor 2"/>
    <property type="match status" value="1"/>
</dbReference>
<dbReference type="OrthoDB" id="550883at2759"/>
<dbReference type="InterPro" id="IPR036955">
    <property type="entry name" value="AP2/ERF_dom_sf"/>
</dbReference>
<evidence type="ECO:0000256" key="1">
    <source>
        <dbReference type="ARBA" id="ARBA00004123"/>
    </source>
</evidence>
<dbReference type="SUPFAM" id="SSF54171">
    <property type="entry name" value="DNA-binding domain"/>
    <property type="match status" value="1"/>
</dbReference>
<dbReference type="CDD" id="cd00018">
    <property type="entry name" value="AP2"/>
    <property type="match status" value="1"/>
</dbReference>
<dbReference type="PANTHER" id="PTHR31241">
    <property type="entry name" value="DEHYDRATION-RESPONSIVE ELEMENT-BINDING PROTEIN 2C"/>
    <property type="match status" value="1"/>
</dbReference>
<comment type="subcellular location">
    <subcellularLocation>
        <location evidence="1">Nucleus</location>
    </subcellularLocation>
</comment>
<dbReference type="GO" id="GO:0003700">
    <property type="term" value="F:DNA-binding transcription factor activity"/>
    <property type="evidence" value="ECO:0007669"/>
    <property type="project" value="InterPro"/>
</dbReference>
<name>A0A067L8G7_JATCU</name>
<dbReference type="SMART" id="SM00380">
    <property type="entry name" value="AP2"/>
    <property type="match status" value="1"/>
</dbReference>
<keyword evidence="10" id="KW-1185">Reference proteome</keyword>
<gene>
    <name evidence="9" type="ORF">JCGZ_01197</name>
</gene>
<keyword evidence="3" id="KW-0238">DNA-binding</keyword>
<dbReference type="Proteomes" id="UP000027138">
    <property type="component" value="Unassembled WGS sequence"/>
</dbReference>
<dbReference type="GO" id="GO:0045893">
    <property type="term" value="P:positive regulation of DNA-templated transcription"/>
    <property type="evidence" value="ECO:0007669"/>
    <property type="project" value="TreeGrafter"/>
</dbReference>
<dbReference type="Gene3D" id="3.30.730.10">
    <property type="entry name" value="AP2/ERF domain"/>
    <property type="match status" value="1"/>
</dbReference>
<dbReference type="AlphaFoldDB" id="A0A067L8G7"/>
<dbReference type="InterPro" id="IPR016177">
    <property type="entry name" value="DNA-bd_dom_sf"/>
</dbReference>
<feature type="region of interest" description="Disordered" evidence="7">
    <location>
        <begin position="51"/>
        <end position="70"/>
    </location>
</feature>
<comment type="similarity">
    <text evidence="6">Belongs to the AP2/ERF transcription factor family. ERF subfamily.</text>
</comment>
<evidence type="ECO:0000256" key="7">
    <source>
        <dbReference type="SAM" id="MobiDB-lite"/>
    </source>
</evidence>
<evidence type="ECO:0000256" key="5">
    <source>
        <dbReference type="ARBA" id="ARBA00023242"/>
    </source>
</evidence>
<dbReference type="STRING" id="180498.A0A067L8G7"/>
<keyword evidence="5" id="KW-0539">Nucleus</keyword>
<dbReference type="EMBL" id="KK914240">
    <property type="protein sequence ID" value="KDP44697.1"/>
    <property type="molecule type" value="Genomic_DNA"/>
</dbReference>
<evidence type="ECO:0000256" key="4">
    <source>
        <dbReference type="ARBA" id="ARBA00023163"/>
    </source>
</evidence>